<feature type="compositionally biased region" description="Low complexity" evidence="4">
    <location>
        <begin position="1399"/>
        <end position="1428"/>
    </location>
</feature>
<feature type="compositionally biased region" description="Basic and acidic residues" evidence="4">
    <location>
        <begin position="1179"/>
        <end position="1209"/>
    </location>
</feature>
<feature type="compositionally biased region" description="Basic and acidic residues" evidence="4">
    <location>
        <begin position="1430"/>
        <end position="1471"/>
    </location>
</feature>
<feature type="compositionally biased region" description="Acidic residues" evidence="4">
    <location>
        <begin position="1515"/>
        <end position="1536"/>
    </location>
</feature>
<protein>
    <recommendedName>
        <fullName evidence="5">SPT2 homolog N-terminal domain-containing protein</fullName>
    </recommendedName>
</protein>
<dbReference type="InterPro" id="IPR029321">
    <property type="entry name" value="INTS2"/>
</dbReference>
<dbReference type="Pfam" id="PF08243">
    <property type="entry name" value="SPT2"/>
    <property type="match status" value="1"/>
</dbReference>
<organism evidence="6 7">
    <name type="scientific">Cotesia typhae</name>
    <dbReference type="NCBI Taxonomy" id="2053667"/>
    <lineage>
        <taxon>Eukaryota</taxon>
        <taxon>Metazoa</taxon>
        <taxon>Ecdysozoa</taxon>
        <taxon>Arthropoda</taxon>
        <taxon>Hexapoda</taxon>
        <taxon>Insecta</taxon>
        <taxon>Pterygota</taxon>
        <taxon>Neoptera</taxon>
        <taxon>Endopterygota</taxon>
        <taxon>Hymenoptera</taxon>
        <taxon>Apocrita</taxon>
        <taxon>Ichneumonoidea</taxon>
        <taxon>Braconidae</taxon>
        <taxon>Microgastrinae</taxon>
        <taxon>Cotesia</taxon>
    </lineage>
</organism>
<keyword evidence="2 3" id="KW-0175">Coiled coil</keyword>
<feature type="region of interest" description="Disordered" evidence="4">
    <location>
        <begin position="1376"/>
        <end position="1536"/>
    </location>
</feature>
<feature type="compositionally biased region" description="Pro residues" evidence="4">
    <location>
        <begin position="1483"/>
        <end position="1497"/>
    </location>
</feature>
<feature type="coiled-coil region" evidence="3">
    <location>
        <begin position="1034"/>
        <end position="1067"/>
    </location>
</feature>
<comment type="similarity">
    <text evidence="1">Belongs to the SPT2 family.</text>
</comment>
<dbReference type="EMBL" id="JAAOIC020000043">
    <property type="protein sequence ID" value="KAG8038576.1"/>
    <property type="molecule type" value="Genomic_DNA"/>
</dbReference>
<dbReference type="PANTHER" id="PTHR28608">
    <property type="entry name" value="INTEGRATOR COMPLEX SUBUNIT 2"/>
    <property type="match status" value="1"/>
</dbReference>
<evidence type="ECO:0000256" key="4">
    <source>
        <dbReference type="SAM" id="MobiDB-lite"/>
    </source>
</evidence>
<gene>
    <name evidence="6" type="ORF">G9C98_006272</name>
</gene>
<evidence type="ECO:0000256" key="1">
    <source>
        <dbReference type="ARBA" id="ARBA00006461"/>
    </source>
</evidence>
<dbReference type="Proteomes" id="UP000729913">
    <property type="component" value="Unassembled WGS sequence"/>
</dbReference>
<dbReference type="Pfam" id="PF22878">
    <property type="entry name" value="SPT2_N"/>
    <property type="match status" value="1"/>
</dbReference>
<evidence type="ECO:0000313" key="7">
    <source>
        <dbReference type="Proteomes" id="UP000729913"/>
    </source>
</evidence>
<proteinExistence type="inferred from homology"/>
<sequence>MQMNMTISPRVFTAIQNVNIRELSQCSQREIRPLLPCLVRMSLISPLDITRECVEARKEILTILSGIESVNSIVALLSIDFHALETDVRKEIQLRLEFERSESTLRIRLVLSELLFVSSQIQEHQKTSDFSIKQSDLFDPAVYMEEISYVICIALAELPALLSISDIAETLLHVKHGPEIICWVVANSPDSFFDVCTHLIANGERQEESALGRIRTQALTMLCRMNPSQSLAIRAKCVELCRMPALAITLSLEKNSLDSPESDVVAFISGLLLGSDQQVRNWIGLFIRNGQKRKWESHSALQLLRDEILTRLKAIVTDLLTSHPPPSPAGVRFVSVGLCMLIACPCLIGHHQLEKKSIEWVQWLVREEAYFESASGVSASFGEMLLLMAIHFHSNQLSAICDLVCATLGMKVPIRPNNLTRMKQIFMQDIFTEQVVTAHAVKVPVTANLNANIPGFLPVHCIHQLLKSRAFSKHRVPIKNWIYRQICNSTAPLHPVLPALVEVYVNSILVTGNKTTEHTNKPITEDEIRRVFQHSVFGENFKSSKRSALSIMESDAENIDVDTTKPSLTSQLLFLYYLLLYEDVRMTNMSNFLSQGRKVKSYSVEFLSELPMKYLLQQAQRDQLNYASLFSPLLRLLATHFPHLSLVDDWLDDEMINIDSTAANYDNVVINELTVKEAFKNIKSCPSRTGRVLRQMMIMKPTEIWGYSETIISYFKTILDEKVPRYIQELYKQVWLRFNTVLPRFLWVMSINALLMEIPTVQNVRLTQENIVLDPLQVLRCDARVFRCAPVLSVILRILQATLAASRSQLSRHMQDRPMTEKVGQLTNESEREDLRTALVAGQESAAVQILLEACLETEEDRVVPGQLWSLREIRSVVCSYLHQGYPRDLLPITVAGIPSMHICLDWIPELLSQPEPEKQIFAVDLASHLAVQYALPKALSVSRLAINTLITLLGVLPAKERVVLFIPVLSALTRICLAFPPLAEDTTGLLLQLGRVSSAQAALGDKSGEILCHQNVSYYPTKFTPPKKETKQSKNLTEGIKKFLARKEEEERQRLLEEKRKKENLLSMRDQKVQNKINKHLKVSKASNKSVLLDAVNHKDTAITLADEDDYGYVSQEASAFYDKLMNKYQSLPSEKPWFSDSGKKVVKDIASTKDRVKQALKQQELEASLPHRRKRKSETSRDDRESQDNSNERDNHNHSSNNEEEKPKPKKRPLPPPIDFMSLLKIAEQKQHEPIVIEPKPKPKEEIERPMTKKQRIEYQKEKEYWDRRERQKNGDYKPSPSSSAEKDKSSVKSSISSTGKIPKVNGAKVPSVKNDRPPEKEKTDKTPVKLATIPKKIPDKKVSEKSSSSKPNSDLDVEETERKINAEIRKLENAKRALKEQQERNLKKKAEERDNNTSVNKSNGVNKNNCNNLKNGSRTSSSVSSGDGKKLNGKDDRNGKLKPEKRIDGKTGKFPPDVRPRVPGDVKSRQFPPADVKPRQFPPPDVKPRQFPPPDVRKNGSKLQVNKRRILDDDEEEYDSELDDFIDDDPQDGTEDYSKYISEIFGYDKSKYANFDDEDDNMESNYAQQLREEFVSTKIGIMEDLEDIRQENLEKKRKAMMMKKMRRK</sequence>
<dbReference type="OrthoDB" id="70899at2759"/>
<evidence type="ECO:0000256" key="3">
    <source>
        <dbReference type="SAM" id="Coils"/>
    </source>
</evidence>
<feature type="compositionally biased region" description="Low complexity" evidence="4">
    <location>
        <begin position="1294"/>
        <end position="1303"/>
    </location>
</feature>
<dbReference type="InterPro" id="IPR013256">
    <property type="entry name" value="Chromatin_SPT2"/>
</dbReference>
<accession>A0A8J5QTM5</accession>
<evidence type="ECO:0000259" key="5">
    <source>
        <dbReference type="Pfam" id="PF22878"/>
    </source>
</evidence>
<evidence type="ECO:0000256" key="2">
    <source>
        <dbReference type="ARBA" id="ARBA00023054"/>
    </source>
</evidence>
<evidence type="ECO:0000313" key="6">
    <source>
        <dbReference type="EMBL" id="KAG8038576.1"/>
    </source>
</evidence>
<dbReference type="GO" id="GO:0034472">
    <property type="term" value="P:snRNA 3'-end processing"/>
    <property type="evidence" value="ECO:0007669"/>
    <property type="project" value="TreeGrafter"/>
</dbReference>
<dbReference type="InterPro" id="IPR054552">
    <property type="entry name" value="SPT2_N"/>
</dbReference>
<name>A0A8J5QTM5_9HYME</name>
<feature type="region of interest" description="Disordered" evidence="4">
    <location>
        <begin position="1158"/>
        <end position="1363"/>
    </location>
</feature>
<reference evidence="6" key="2">
    <citation type="submission" date="2021-04" db="EMBL/GenBank/DDBJ databases">
        <title>Genome-wide patterns of bracovirus chromosomal integration into multiple host tissues during parasitism.</title>
        <authorList>
            <person name="Chebbi M.A.C."/>
        </authorList>
    </citation>
    <scope>NUCLEOTIDE SEQUENCE</scope>
    <source>
        <tissue evidence="6">Whole body</tissue>
    </source>
</reference>
<dbReference type="PANTHER" id="PTHR28608:SF1">
    <property type="entry name" value="INTEGRATOR COMPLEX SUBUNIT 2"/>
    <property type="match status" value="1"/>
</dbReference>
<dbReference type="GO" id="GO:0032039">
    <property type="term" value="C:integrator complex"/>
    <property type="evidence" value="ECO:0007669"/>
    <property type="project" value="InterPro"/>
</dbReference>
<dbReference type="Pfam" id="PF14750">
    <property type="entry name" value="INTS2"/>
    <property type="match status" value="1"/>
</dbReference>
<feature type="domain" description="SPT2 homolog N-terminal" evidence="5">
    <location>
        <begin position="1015"/>
        <end position="1086"/>
    </location>
</feature>
<dbReference type="SMART" id="SM00784">
    <property type="entry name" value="SPT2"/>
    <property type="match status" value="1"/>
</dbReference>
<reference evidence="6" key="1">
    <citation type="submission" date="2020-03" db="EMBL/GenBank/DDBJ databases">
        <authorList>
            <person name="Chebbi M.A."/>
            <person name="Drezen J.M."/>
        </authorList>
    </citation>
    <scope>NUCLEOTIDE SEQUENCE</scope>
    <source>
        <tissue evidence="6">Whole body</tissue>
    </source>
</reference>
<feature type="compositionally biased region" description="Basic and acidic residues" evidence="4">
    <location>
        <begin position="1229"/>
        <end position="1278"/>
    </location>
</feature>
<feature type="compositionally biased region" description="Basic and acidic residues" evidence="4">
    <location>
        <begin position="1376"/>
        <end position="1398"/>
    </location>
</feature>
<feature type="compositionally biased region" description="Basic and acidic residues" evidence="4">
    <location>
        <begin position="1316"/>
        <end position="1330"/>
    </location>
</feature>
<comment type="caution">
    <text evidence="6">The sequence shown here is derived from an EMBL/GenBank/DDBJ whole genome shotgun (WGS) entry which is preliminary data.</text>
</comment>
<keyword evidence="7" id="KW-1185">Reference proteome</keyword>